<gene>
    <name evidence="1" type="ORF">AWB67_03423</name>
</gene>
<organism evidence="1 2">
    <name type="scientific">Caballeronia terrestris</name>
    <dbReference type="NCBI Taxonomy" id="1226301"/>
    <lineage>
        <taxon>Bacteria</taxon>
        <taxon>Pseudomonadati</taxon>
        <taxon>Pseudomonadota</taxon>
        <taxon>Betaproteobacteria</taxon>
        <taxon>Burkholderiales</taxon>
        <taxon>Burkholderiaceae</taxon>
        <taxon>Caballeronia</taxon>
    </lineage>
</organism>
<dbReference type="OrthoDB" id="9135328at2"/>
<comment type="caution">
    <text evidence="1">The sequence shown here is derived from an EMBL/GenBank/DDBJ whole genome shotgun (WGS) entry which is preliminary data.</text>
</comment>
<dbReference type="RefSeq" id="WP_087657403.1">
    <property type="nucleotide sequence ID" value="NZ_FCOL02000018.1"/>
</dbReference>
<sequence length="94" mass="10149">MSVSHAAVAAAIFTSGVFVNLPSPASTPSPAAADGLPDAGILAAAPFRFKADREIFKRLPETPVDLRFFMEREKWQPTDSEIAHRDLWAPGEAL</sequence>
<dbReference type="AlphaFoldDB" id="A0A158J6J8"/>
<keyword evidence="2" id="KW-1185">Reference proteome</keyword>
<accession>A0A158J6J8</accession>
<reference evidence="1" key="1">
    <citation type="submission" date="2016-01" db="EMBL/GenBank/DDBJ databases">
        <authorList>
            <person name="Peeters C."/>
        </authorList>
    </citation>
    <scope>NUCLEOTIDE SEQUENCE [LARGE SCALE GENOMIC DNA]</scope>
    <source>
        <strain evidence="1">LMG 22937</strain>
    </source>
</reference>
<protein>
    <submittedName>
        <fullName evidence="1">Uncharacterized protein</fullName>
    </submittedName>
</protein>
<dbReference type="Proteomes" id="UP000054925">
    <property type="component" value="Unassembled WGS sequence"/>
</dbReference>
<dbReference type="EMBL" id="FCOL02000018">
    <property type="protein sequence ID" value="SAL64458.1"/>
    <property type="molecule type" value="Genomic_DNA"/>
</dbReference>
<evidence type="ECO:0000313" key="2">
    <source>
        <dbReference type="Proteomes" id="UP000054925"/>
    </source>
</evidence>
<proteinExistence type="predicted"/>
<name>A0A158J6J8_9BURK</name>
<evidence type="ECO:0000313" key="1">
    <source>
        <dbReference type="EMBL" id="SAL64458.1"/>
    </source>
</evidence>